<dbReference type="SUPFAM" id="SSF47384">
    <property type="entry name" value="Homodimeric domain of signal transducing histidine kinase"/>
    <property type="match status" value="1"/>
</dbReference>
<dbReference type="SMART" id="SM00387">
    <property type="entry name" value="HATPase_c"/>
    <property type="match status" value="1"/>
</dbReference>
<proteinExistence type="predicted"/>
<dbReference type="InterPro" id="IPR036097">
    <property type="entry name" value="HisK_dim/P_sf"/>
</dbReference>
<dbReference type="SMART" id="SM00388">
    <property type="entry name" value="HisKA"/>
    <property type="match status" value="1"/>
</dbReference>
<reference evidence="8 9" key="1">
    <citation type="journal article" date="2020" name="Microorganisms">
        <title>Osmotic Adaptation and Compatible Solute Biosynthesis of Phototrophic Bacteria as Revealed from Genome Analyses.</title>
        <authorList>
            <person name="Imhoff J.F."/>
            <person name="Rahn T."/>
            <person name="Kunzel S."/>
            <person name="Keller A."/>
            <person name="Neulinger S.C."/>
        </authorList>
    </citation>
    <scope>NUCLEOTIDE SEQUENCE [LARGE SCALE GENOMIC DNA]</scope>
    <source>
        <strain evidence="8 9">DSM 9895</strain>
    </source>
</reference>
<accession>A0ABS1DLZ9</accession>
<comment type="caution">
    <text evidence="8">The sequence shown here is derived from an EMBL/GenBank/DDBJ whole genome shotgun (WGS) entry which is preliminary data.</text>
</comment>
<comment type="catalytic activity">
    <reaction evidence="1">
        <text>ATP + protein L-histidine = ADP + protein N-phospho-L-histidine.</text>
        <dbReference type="EC" id="2.7.13.3"/>
    </reaction>
</comment>
<evidence type="ECO:0000256" key="6">
    <source>
        <dbReference type="ARBA" id="ARBA00023012"/>
    </source>
</evidence>
<dbReference type="CDD" id="cd00082">
    <property type="entry name" value="HisKA"/>
    <property type="match status" value="1"/>
</dbReference>
<dbReference type="Pfam" id="PF00512">
    <property type="entry name" value="HisKA"/>
    <property type="match status" value="1"/>
</dbReference>
<keyword evidence="3" id="KW-0597">Phosphoprotein</keyword>
<dbReference type="PRINTS" id="PR00344">
    <property type="entry name" value="BCTRLSENSOR"/>
</dbReference>
<dbReference type="Gene3D" id="3.30.565.10">
    <property type="entry name" value="Histidine kinase-like ATPase, C-terminal domain"/>
    <property type="match status" value="1"/>
</dbReference>
<keyword evidence="5" id="KW-0418">Kinase</keyword>
<evidence type="ECO:0000313" key="8">
    <source>
        <dbReference type="EMBL" id="MBK1671143.1"/>
    </source>
</evidence>
<dbReference type="SUPFAM" id="SSF55874">
    <property type="entry name" value="ATPase domain of HSP90 chaperone/DNA topoisomerase II/histidine kinase"/>
    <property type="match status" value="1"/>
</dbReference>
<dbReference type="Gene3D" id="1.10.287.130">
    <property type="match status" value="1"/>
</dbReference>
<dbReference type="InterPro" id="IPR003018">
    <property type="entry name" value="GAF"/>
</dbReference>
<dbReference type="InterPro" id="IPR050736">
    <property type="entry name" value="Sensor_HK_Regulatory"/>
</dbReference>
<keyword evidence="4" id="KW-0808">Transferase</keyword>
<evidence type="ECO:0000259" key="7">
    <source>
        <dbReference type="PROSITE" id="PS50109"/>
    </source>
</evidence>
<evidence type="ECO:0000256" key="2">
    <source>
        <dbReference type="ARBA" id="ARBA00012438"/>
    </source>
</evidence>
<dbReference type="EC" id="2.7.13.3" evidence="2"/>
<dbReference type="Pfam" id="PF01590">
    <property type="entry name" value="GAF"/>
    <property type="match status" value="1"/>
</dbReference>
<dbReference type="PROSITE" id="PS50109">
    <property type="entry name" value="HIS_KIN"/>
    <property type="match status" value="1"/>
</dbReference>
<name>A0ABS1DLZ9_9PROT</name>
<dbReference type="InterPro" id="IPR005467">
    <property type="entry name" value="His_kinase_dom"/>
</dbReference>
<dbReference type="Pfam" id="PF02518">
    <property type="entry name" value="HATPase_c"/>
    <property type="match status" value="1"/>
</dbReference>
<dbReference type="EMBL" id="NRRL01000149">
    <property type="protein sequence ID" value="MBK1671143.1"/>
    <property type="molecule type" value="Genomic_DNA"/>
</dbReference>
<dbReference type="RefSeq" id="WP_200343674.1">
    <property type="nucleotide sequence ID" value="NZ_NRRL01000149.1"/>
</dbReference>
<dbReference type="InterPro" id="IPR003661">
    <property type="entry name" value="HisK_dim/P_dom"/>
</dbReference>
<dbReference type="InterPro" id="IPR036890">
    <property type="entry name" value="HATPase_C_sf"/>
</dbReference>
<evidence type="ECO:0000256" key="5">
    <source>
        <dbReference type="ARBA" id="ARBA00022777"/>
    </source>
</evidence>
<dbReference type="InterPro" id="IPR029016">
    <property type="entry name" value="GAF-like_dom_sf"/>
</dbReference>
<sequence length="429" mass="47026">MPPAPKPSNEHARLQAVRAHFAGGEAHDDGLQEVAEAAAEILGVPIALVSIVDAEHQFFSGNHGLTGCQTTPRDVAFCGYTILGDELLEVPDATIDSRFRDNPLVIGTPYIRFYAGVLLVTDEGARIGTLCLIDTEPRRLSATDKKNLHVLARTAARILSKIRERLRIQHELEDALAIARQAEATKGAFLASMSHELRTPLNAVIGFAQVLESEAFGSMPDRRYVDYAQDIHASGTHLLELINDILDLSCLEAGRRQFYPDELKTDAEVEWVRRMIAPIAKKHRATVQVDLSQAPERIVWDRLGLRQILLNLVSNAVKYGRSICSIEVRRLAERDLQIAIVDDGPGVDPAVQARLFEPFARLANTISRETEGTGLGLALCRSLVELGGGRIYMDSEPGKGTRIVVLLKRAVPVDMETRHGDAQATADGC</sequence>
<dbReference type="SUPFAM" id="SSF55781">
    <property type="entry name" value="GAF domain-like"/>
    <property type="match status" value="1"/>
</dbReference>
<dbReference type="SMART" id="SM00065">
    <property type="entry name" value="GAF"/>
    <property type="match status" value="1"/>
</dbReference>
<gene>
    <name evidence="8" type="ORF">CKO28_24365</name>
</gene>
<dbReference type="InterPro" id="IPR004358">
    <property type="entry name" value="Sig_transdc_His_kin-like_C"/>
</dbReference>
<keyword evidence="6" id="KW-0902">Two-component regulatory system</keyword>
<keyword evidence="9" id="KW-1185">Reference proteome</keyword>
<evidence type="ECO:0000256" key="1">
    <source>
        <dbReference type="ARBA" id="ARBA00000085"/>
    </source>
</evidence>
<dbReference type="PANTHER" id="PTHR43711:SF1">
    <property type="entry name" value="HISTIDINE KINASE 1"/>
    <property type="match status" value="1"/>
</dbReference>
<dbReference type="Proteomes" id="UP001296873">
    <property type="component" value="Unassembled WGS sequence"/>
</dbReference>
<protein>
    <recommendedName>
        <fullName evidence="2">histidine kinase</fullName>
        <ecNumber evidence="2">2.7.13.3</ecNumber>
    </recommendedName>
</protein>
<evidence type="ECO:0000256" key="4">
    <source>
        <dbReference type="ARBA" id="ARBA00022679"/>
    </source>
</evidence>
<feature type="domain" description="Histidine kinase" evidence="7">
    <location>
        <begin position="192"/>
        <end position="411"/>
    </location>
</feature>
<organism evidence="8 9">
    <name type="scientific">Rhodovibrio sodomensis</name>
    <dbReference type="NCBI Taxonomy" id="1088"/>
    <lineage>
        <taxon>Bacteria</taxon>
        <taxon>Pseudomonadati</taxon>
        <taxon>Pseudomonadota</taxon>
        <taxon>Alphaproteobacteria</taxon>
        <taxon>Rhodospirillales</taxon>
        <taxon>Rhodovibrionaceae</taxon>
        <taxon>Rhodovibrio</taxon>
    </lineage>
</organism>
<evidence type="ECO:0000256" key="3">
    <source>
        <dbReference type="ARBA" id="ARBA00022553"/>
    </source>
</evidence>
<evidence type="ECO:0000313" key="9">
    <source>
        <dbReference type="Proteomes" id="UP001296873"/>
    </source>
</evidence>
<dbReference type="InterPro" id="IPR003594">
    <property type="entry name" value="HATPase_dom"/>
</dbReference>
<dbReference type="Gene3D" id="3.30.450.40">
    <property type="match status" value="1"/>
</dbReference>
<dbReference type="PANTHER" id="PTHR43711">
    <property type="entry name" value="TWO-COMPONENT HISTIDINE KINASE"/>
    <property type="match status" value="1"/>
</dbReference>